<evidence type="ECO:0000313" key="2">
    <source>
        <dbReference type="EMBL" id="PRP91450.1"/>
    </source>
</evidence>
<dbReference type="InterPro" id="IPR036365">
    <property type="entry name" value="PGBD-like_sf"/>
</dbReference>
<dbReference type="PROSITE" id="PS51782">
    <property type="entry name" value="LYSM"/>
    <property type="match status" value="1"/>
</dbReference>
<dbReference type="AlphaFoldDB" id="A0A2S9XFB3"/>
<protein>
    <submittedName>
        <fullName evidence="2">Putative peptidoglycan binding domain protein</fullName>
    </submittedName>
</protein>
<gene>
    <name evidence="2" type="ORF">ENSA5_55670</name>
</gene>
<dbReference type="Gene3D" id="1.10.101.10">
    <property type="entry name" value="PGBD-like superfamily/PGBD"/>
    <property type="match status" value="1"/>
</dbReference>
<dbReference type="RefSeq" id="WP_146156195.1">
    <property type="nucleotide sequence ID" value="NZ_PVNK01000242.1"/>
</dbReference>
<comment type="caution">
    <text evidence="2">The sequence shown here is derived from an EMBL/GenBank/DDBJ whole genome shotgun (WGS) entry which is preliminary data.</text>
</comment>
<dbReference type="SUPFAM" id="SSF47090">
    <property type="entry name" value="PGBD-like"/>
    <property type="match status" value="1"/>
</dbReference>
<evidence type="ECO:0000313" key="3">
    <source>
        <dbReference type="Proteomes" id="UP000237968"/>
    </source>
</evidence>
<sequence>MATSYRVRQGECISSIAHRHGLFPDDLWQAPDNAELRAARRNPNSLAPGDVIVIPDREPKQAKLALDSSHTFKIKGVPAKLSVLVSDDGEALADRAYTLTVDGVRHEGATDSDGKVEVWVAPGSRRALLEVEVEADDIWEYELELGGLDAVETIRGAQARLTNLGYGCPSSGQLDDDTRAALEAFQADHEVSVSGELDEPTIAALAEHHDS</sequence>
<accession>A0A2S9XFB3</accession>
<dbReference type="Pfam" id="PF01476">
    <property type="entry name" value="LysM"/>
    <property type="match status" value="1"/>
</dbReference>
<organism evidence="2 3">
    <name type="scientific">Enhygromyxa salina</name>
    <dbReference type="NCBI Taxonomy" id="215803"/>
    <lineage>
        <taxon>Bacteria</taxon>
        <taxon>Pseudomonadati</taxon>
        <taxon>Myxococcota</taxon>
        <taxon>Polyangia</taxon>
        <taxon>Nannocystales</taxon>
        <taxon>Nannocystaceae</taxon>
        <taxon>Enhygromyxa</taxon>
    </lineage>
</organism>
<proteinExistence type="predicted"/>
<dbReference type="InterPro" id="IPR036779">
    <property type="entry name" value="LysM_dom_sf"/>
</dbReference>
<dbReference type="Gene3D" id="3.10.350.10">
    <property type="entry name" value="LysM domain"/>
    <property type="match status" value="1"/>
</dbReference>
<dbReference type="InterPro" id="IPR018392">
    <property type="entry name" value="LysM"/>
</dbReference>
<dbReference type="InterPro" id="IPR002477">
    <property type="entry name" value="Peptidoglycan-bd-like"/>
</dbReference>
<evidence type="ECO:0000259" key="1">
    <source>
        <dbReference type="PROSITE" id="PS51782"/>
    </source>
</evidence>
<dbReference type="EMBL" id="PVNK01000242">
    <property type="protein sequence ID" value="PRP91450.1"/>
    <property type="molecule type" value="Genomic_DNA"/>
</dbReference>
<dbReference type="Pfam" id="PF01471">
    <property type="entry name" value="PG_binding_1"/>
    <property type="match status" value="1"/>
</dbReference>
<dbReference type="Proteomes" id="UP000237968">
    <property type="component" value="Unassembled WGS sequence"/>
</dbReference>
<dbReference type="OrthoDB" id="5512387at2"/>
<feature type="domain" description="LysM" evidence="1">
    <location>
        <begin position="3"/>
        <end position="54"/>
    </location>
</feature>
<reference evidence="2 3" key="1">
    <citation type="submission" date="2018-03" db="EMBL/GenBank/DDBJ databases">
        <title>Draft Genome Sequences of the Obligatory Marine Myxobacteria Enhygromyxa salina SWB005.</title>
        <authorList>
            <person name="Poehlein A."/>
            <person name="Moghaddam J.A."/>
            <person name="Harms H."/>
            <person name="Alanjari M."/>
            <person name="Koenig G.M."/>
            <person name="Daniel R."/>
            <person name="Schaeberle T.F."/>
        </authorList>
    </citation>
    <scope>NUCLEOTIDE SEQUENCE [LARGE SCALE GENOMIC DNA]</scope>
    <source>
        <strain evidence="2 3">SWB005</strain>
    </source>
</reference>
<dbReference type="CDD" id="cd00118">
    <property type="entry name" value="LysM"/>
    <property type="match status" value="1"/>
</dbReference>
<name>A0A2S9XFB3_9BACT</name>
<dbReference type="InterPro" id="IPR036366">
    <property type="entry name" value="PGBDSf"/>
</dbReference>
<keyword evidence="3" id="KW-1185">Reference proteome</keyword>